<evidence type="ECO:0000313" key="2">
    <source>
        <dbReference type="Proteomes" id="UP000494269"/>
    </source>
</evidence>
<proteinExistence type="predicted"/>
<name>A0A6S7AIZ1_9BURK</name>
<evidence type="ECO:0000313" key="1">
    <source>
        <dbReference type="EMBL" id="CAB3732501.1"/>
    </source>
</evidence>
<protein>
    <submittedName>
        <fullName evidence="1">Uncharacterized protein</fullName>
    </submittedName>
</protein>
<sequence length="84" mass="9305">MSRTANEMQSGLIAYLQGYGRNNRAGLSAIAAYGAWPVLAAQEIEQRMARFLESLPLDEVRAIALLEINLNELASQVLVELDRE</sequence>
<dbReference type="Proteomes" id="UP000494269">
    <property type="component" value="Unassembled WGS sequence"/>
</dbReference>
<organism evidence="1 2">
    <name type="scientific">Achromobacter kerstersii</name>
    <dbReference type="NCBI Taxonomy" id="1353890"/>
    <lineage>
        <taxon>Bacteria</taxon>
        <taxon>Pseudomonadati</taxon>
        <taxon>Pseudomonadota</taxon>
        <taxon>Betaproteobacteria</taxon>
        <taxon>Burkholderiales</taxon>
        <taxon>Alcaligenaceae</taxon>
        <taxon>Achromobacter</taxon>
    </lineage>
</organism>
<keyword evidence="2" id="KW-1185">Reference proteome</keyword>
<gene>
    <name evidence="1" type="ORF">LMG3441_04819</name>
</gene>
<dbReference type="EMBL" id="CADIJQ010000009">
    <property type="protein sequence ID" value="CAB3732501.1"/>
    <property type="molecule type" value="Genomic_DNA"/>
</dbReference>
<accession>A0A6S7AIZ1</accession>
<dbReference type="AlphaFoldDB" id="A0A6S7AIZ1"/>
<reference evidence="1 2" key="1">
    <citation type="submission" date="2020-04" db="EMBL/GenBank/DDBJ databases">
        <authorList>
            <person name="De Canck E."/>
        </authorList>
    </citation>
    <scope>NUCLEOTIDE SEQUENCE [LARGE SCALE GENOMIC DNA]</scope>
    <source>
        <strain evidence="1 2">LMG 3441</strain>
    </source>
</reference>
<dbReference type="RefSeq" id="WP_175171232.1">
    <property type="nucleotide sequence ID" value="NZ_CADIJQ010000009.1"/>
</dbReference>